<dbReference type="WBParaSite" id="MBELARI_LOCUS8741">
    <property type="protein sequence ID" value="MBELARI_LOCUS8741"/>
    <property type="gene ID" value="MBELARI_LOCUS8741"/>
</dbReference>
<dbReference type="AlphaFoldDB" id="A0AAF3FNG9"/>
<keyword evidence="1" id="KW-1185">Reference proteome</keyword>
<name>A0AAF3FNG9_9BILA</name>
<reference evidence="2" key="1">
    <citation type="submission" date="2024-02" db="UniProtKB">
        <authorList>
            <consortium name="WormBaseParasite"/>
        </authorList>
    </citation>
    <scope>IDENTIFICATION</scope>
</reference>
<proteinExistence type="predicted"/>
<accession>A0AAF3FNG9</accession>
<sequence>MSITVIDNSLRDITVQFTYADGSQSPMTAFVDTDTQYFTISGSQVSGPGAITLTVYDGSGANMQTFPSGSTRAHWFGDGSVTYVVDPNLRPIPWGRTDLLCFFGECGLW</sequence>
<protein>
    <submittedName>
        <fullName evidence="2">Uncharacterized protein</fullName>
    </submittedName>
</protein>
<evidence type="ECO:0000313" key="1">
    <source>
        <dbReference type="Proteomes" id="UP000887575"/>
    </source>
</evidence>
<organism evidence="1 2">
    <name type="scientific">Mesorhabditis belari</name>
    <dbReference type="NCBI Taxonomy" id="2138241"/>
    <lineage>
        <taxon>Eukaryota</taxon>
        <taxon>Metazoa</taxon>
        <taxon>Ecdysozoa</taxon>
        <taxon>Nematoda</taxon>
        <taxon>Chromadorea</taxon>
        <taxon>Rhabditida</taxon>
        <taxon>Rhabditina</taxon>
        <taxon>Rhabditomorpha</taxon>
        <taxon>Rhabditoidea</taxon>
        <taxon>Rhabditidae</taxon>
        <taxon>Mesorhabditinae</taxon>
        <taxon>Mesorhabditis</taxon>
    </lineage>
</organism>
<evidence type="ECO:0000313" key="2">
    <source>
        <dbReference type="WBParaSite" id="MBELARI_LOCUS8741"/>
    </source>
</evidence>
<dbReference type="Proteomes" id="UP000887575">
    <property type="component" value="Unassembled WGS sequence"/>
</dbReference>